<dbReference type="Gene3D" id="3.30.40.250">
    <property type="match status" value="1"/>
</dbReference>
<keyword evidence="3" id="KW-1185">Reference proteome</keyword>
<accession>A0A8A2U9T3</accession>
<evidence type="ECO:0000313" key="2">
    <source>
        <dbReference type="EMBL" id="QSW85541.1"/>
    </source>
</evidence>
<dbReference type="Gene3D" id="3.30.1330.230">
    <property type="match status" value="1"/>
</dbReference>
<dbReference type="PROSITE" id="PS51664">
    <property type="entry name" value="YCAO"/>
    <property type="match status" value="1"/>
</dbReference>
<protein>
    <submittedName>
        <fullName evidence="2">YcaO-like family protein</fullName>
    </submittedName>
</protein>
<dbReference type="PANTHER" id="PTHR37809">
    <property type="entry name" value="RIBOSOMAL PROTEIN S12 METHYLTHIOTRANSFERASE ACCESSORY FACTOR YCAO"/>
    <property type="match status" value="1"/>
</dbReference>
<dbReference type="Gene3D" id="3.30.160.660">
    <property type="match status" value="1"/>
</dbReference>
<reference evidence="2 3" key="1">
    <citation type="journal article" date="2006" name="Int. J. Syst. Evol. Microbiol.">
        <title>Haloterrigena longa sp. nov. and Haloterrigena limicola sp. nov., extremely halophilic archaea isolated from a salt lake.</title>
        <authorList>
            <person name="Cui H.L."/>
            <person name="Tohty D."/>
            <person name="Zhou P.J."/>
            <person name="Liu S.J."/>
        </authorList>
    </citation>
    <scope>NUCLEOTIDE SEQUENCE [LARGE SCALE GENOMIC DNA]</scope>
    <source>
        <strain evidence="2 3">ABH32</strain>
    </source>
</reference>
<dbReference type="Pfam" id="PF02624">
    <property type="entry name" value="YcaO"/>
    <property type="match status" value="1"/>
</dbReference>
<dbReference type="AlphaFoldDB" id="A0A8A2U9T3"/>
<dbReference type="InterPro" id="IPR003776">
    <property type="entry name" value="YcaO-like_dom"/>
</dbReference>
<dbReference type="OrthoDB" id="7433at2157"/>
<dbReference type="Proteomes" id="UP000663191">
    <property type="component" value="Chromosome"/>
</dbReference>
<dbReference type="PANTHER" id="PTHR37809:SF1">
    <property type="entry name" value="RIBOSOMAL PROTEIN S12 METHYLTHIOTRANSFERASE ACCESSORY FACTOR YCAO"/>
    <property type="match status" value="1"/>
</dbReference>
<proteinExistence type="predicted"/>
<dbReference type="RefSeq" id="WP_207270724.1">
    <property type="nucleotide sequence ID" value="NZ_CP071463.1"/>
</dbReference>
<gene>
    <name evidence="2" type="ORF">J0X27_01475</name>
</gene>
<name>A0A8A2U9T3_9EURY</name>
<feature type="domain" description="YcaO" evidence="1">
    <location>
        <begin position="235"/>
        <end position="583"/>
    </location>
</feature>
<evidence type="ECO:0000259" key="1">
    <source>
        <dbReference type="PROSITE" id="PS51664"/>
    </source>
</evidence>
<dbReference type="KEGG" id="hlo:J0X27_01475"/>
<sequence>MHVHVVGDDPVREAVVTALDDVDIGVRDAAPAELDDARFAVVSDVAGSATFERATEAARSGGTPWIAVEIGGVGGHPIEAVDAAISGFAPATGCFDCLRARVASNLEERADGPQADRSAARLAGAVAGRECVRVLSGAEGSIIGQVREVPHARRRLLPVPGCACAETDRDRSLDRDADALELDAAVEHAEGAIDDRVGAIASIGEIESFPAPYYLATVAETTAYSDASAPRQAAGVADDWNAALMKAVGEGLERYCAGVYREADFVHASEDDLESAVAPTALVRPDDAPAYESSADHRWVPGENLATGDPTHLPAAAVQFPQPGDSLVPAITTGLGLGSSTVDALISGLTEVIERDATMLAWYSTFDPLGLSVATPAFERLERRARSEGLSVTPLLVTQDIDVPVVAVAVHRDADGDAISPGEEPWPAFAVGSAADLDAEAAATSALEEALQNWMELRNLGPEAADEAGGAIGEYASRPAAGRAFVDTDRTVPAANVGPDPVPTGLDRLETLCSRVAAAGLTPYGARLTTRDVADIGFEAVRVVVPGAQPLFTDTPFFGERARTVPADLGFEPRLERDFHPYP</sequence>
<evidence type="ECO:0000313" key="3">
    <source>
        <dbReference type="Proteomes" id="UP000663191"/>
    </source>
</evidence>
<dbReference type="EMBL" id="CP071463">
    <property type="protein sequence ID" value="QSW85541.1"/>
    <property type="molecule type" value="Genomic_DNA"/>
</dbReference>
<organism evidence="2 3">
    <name type="scientific">Natrinema longum</name>
    <dbReference type="NCBI Taxonomy" id="370324"/>
    <lineage>
        <taxon>Archaea</taxon>
        <taxon>Methanobacteriati</taxon>
        <taxon>Methanobacteriota</taxon>
        <taxon>Stenosarchaea group</taxon>
        <taxon>Halobacteria</taxon>
        <taxon>Halobacteriales</taxon>
        <taxon>Natrialbaceae</taxon>
        <taxon>Natrinema</taxon>
    </lineage>
</organism>
<dbReference type="GeneID" id="63182373"/>